<evidence type="ECO:0000256" key="1">
    <source>
        <dbReference type="SAM" id="MobiDB-lite"/>
    </source>
</evidence>
<gene>
    <name evidence="2" type="ORF">GCM10008959_13990</name>
</gene>
<accession>A0ABQ2RP37</accession>
<keyword evidence="3" id="KW-1185">Reference proteome</keyword>
<feature type="region of interest" description="Disordered" evidence="1">
    <location>
        <begin position="65"/>
        <end position="84"/>
    </location>
</feature>
<comment type="caution">
    <text evidence="2">The sequence shown here is derived from an EMBL/GenBank/DDBJ whole genome shotgun (WGS) entry which is preliminary data.</text>
</comment>
<protein>
    <submittedName>
        <fullName evidence="2">Uncharacterized protein</fullName>
    </submittedName>
</protein>
<reference evidence="3" key="1">
    <citation type="journal article" date="2019" name="Int. J. Syst. Evol. Microbiol.">
        <title>The Global Catalogue of Microorganisms (GCM) 10K type strain sequencing project: providing services to taxonomists for standard genome sequencing and annotation.</title>
        <authorList>
            <consortium name="The Broad Institute Genomics Platform"/>
            <consortium name="The Broad Institute Genome Sequencing Center for Infectious Disease"/>
            <person name="Wu L."/>
            <person name="Ma J."/>
        </authorList>
    </citation>
    <scope>NUCLEOTIDE SEQUENCE [LARGE SCALE GENOMIC DNA]</scope>
    <source>
        <strain evidence="3">JCM 31404</strain>
    </source>
</reference>
<dbReference type="EMBL" id="BMQM01000006">
    <property type="protein sequence ID" value="GGR53569.1"/>
    <property type="molecule type" value="Genomic_DNA"/>
</dbReference>
<proteinExistence type="predicted"/>
<sequence>MVMGGAAWKLRTGVSDRNGMTSNDTAGAVGVGAAGVGAAGVGVTGAGVAAGAVTGAAVRVVAGAQADRTAPSSAAQVRERPFRE</sequence>
<evidence type="ECO:0000313" key="2">
    <source>
        <dbReference type="EMBL" id="GGR53569.1"/>
    </source>
</evidence>
<dbReference type="Proteomes" id="UP000634308">
    <property type="component" value="Unassembled WGS sequence"/>
</dbReference>
<name>A0ABQ2RP37_9DEIO</name>
<organism evidence="2 3">
    <name type="scientific">Deinococcus seoulensis</name>
    <dbReference type="NCBI Taxonomy" id="1837379"/>
    <lineage>
        <taxon>Bacteria</taxon>
        <taxon>Thermotogati</taxon>
        <taxon>Deinococcota</taxon>
        <taxon>Deinococci</taxon>
        <taxon>Deinococcales</taxon>
        <taxon>Deinococcaceae</taxon>
        <taxon>Deinococcus</taxon>
    </lineage>
</organism>
<evidence type="ECO:0000313" key="3">
    <source>
        <dbReference type="Proteomes" id="UP000634308"/>
    </source>
</evidence>